<feature type="transmembrane region" description="Helical" evidence="8">
    <location>
        <begin position="412"/>
        <end position="430"/>
    </location>
</feature>
<evidence type="ECO:0000256" key="8">
    <source>
        <dbReference type="SAM" id="Phobius"/>
    </source>
</evidence>
<proteinExistence type="predicted"/>
<dbReference type="GO" id="GO:0005886">
    <property type="term" value="C:plasma membrane"/>
    <property type="evidence" value="ECO:0007669"/>
    <property type="project" value="UniProtKB-SubCell"/>
</dbReference>
<evidence type="ECO:0000256" key="3">
    <source>
        <dbReference type="ARBA" id="ARBA00022692"/>
    </source>
</evidence>
<dbReference type="InterPro" id="IPR052192">
    <property type="entry name" value="Insect_Ionotropic_Sensory_Rcpt"/>
</dbReference>
<sequence length="639" mass="74567">MRSIVLTLFISIKLVQPYKIPLPNLPMKYCLRVTVTDQFHTIFVDNSNETDQILLKECIIKNIHLNQTILLLSGPNLNQPKQIISNQINLIIMTKFLNYGLFDIFNKSLHNVRRFHWNIFYIVVTVNDGTYTCKGGKFDEANTNVIQNFLNDFWLTFRMMRVILVFPVSCPQTYVLYGGKLHTSMPLYNRTIKLIRPKTFNELSSAIIKSSEGLTEGYPLKVTIFPRFPTSLPNCNNIRNYINFNGTLTNGICGLDGLIMHDTLKHLKFNVIFINDEQCYQFGYVNYTHLEASGSLGCVLNGTVDISFNSRFMINYGIESFNYLYYVMHDSLCALLPVPKIYPLWHYPHAPINYFLLFDVILVIFLLVPLAWISDRIINKLTGQERVTLKACLYDFMICMLCGFSPRRYSRFYLIRGTCLACSIIYLAYYQGYINYSFTTFKRYERIKTLQQLYDLNYVLYTSPPVRELIMPLKNPNNPQEVNFIERANLQPRTDIGIVLDLPKAVTLGRYSDVRSEIQLRYCDRHGKPRIYVVNECFRHHYLSYISKFGFPFTKTLRIFMERLSQAGIPDKYYIWTRRTLHVPDSLHKEGPEPRPNLKINLYDQIIPFGILLFGYLVSTITFIIEFFLGRSRLVVKSA</sequence>
<name>A0A922CPB9_MANSE</name>
<accession>A0A922CPB9</accession>
<gene>
    <name evidence="10" type="ORF">O3G_MSEX008689</name>
</gene>
<keyword evidence="2" id="KW-1003">Cell membrane</keyword>
<comment type="subcellular location">
    <subcellularLocation>
        <location evidence="1">Cell membrane</location>
        <topology evidence="1">Multi-pass membrane protein</topology>
    </subcellularLocation>
</comment>
<protein>
    <submittedName>
        <fullName evidence="10">Uncharacterized protein</fullName>
    </submittedName>
</protein>
<feature type="signal peptide" evidence="9">
    <location>
        <begin position="1"/>
        <end position="17"/>
    </location>
</feature>
<feature type="transmembrane region" description="Helical" evidence="8">
    <location>
        <begin position="606"/>
        <end position="629"/>
    </location>
</feature>
<dbReference type="EMBL" id="JH668466">
    <property type="protein sequence ID" value="KAG6454385.1"/>
    <property type="molecule type" value="Genomic_DNA"/>
</dbReference>
<keyword evidence="3 8" id="KW-0812">Transmembrane</keyword>
<dbReference type="PANTHER" id="PTHR42643">
    <property type="entry name" value="IONOTROPIC RECEPTOR 20A-RELATED"/>
    <property type="match status" value="1"/>
</dbReference>
<evidence type="ECO:0000313" key="10">
    <source>
        <dbReference type="EMBL" id="KAG6454385.1"/>
    </source>
</evidence>
<evidence type="ECO:0000313" key="11">
    <source>
        <dbReference type="Proteomes" id="UP000791440"/>
    </source>
</evidence>
<reference evidence="10" key="1">
    <citation type="journal article" date="2016" name="Insect Biochem. Mol. Biol.">
        <title>Multifaceted biological insights from a draft genome sequence of the tobacco hornworm moth, Manduca sexta.</title>
        <authorList>
            <person name="Kanost M.R."/>
            <person name="Arrese E.L."/>
            <person name="Cao X."/>
            <person name="Chen Y.R."/>
            <person name="Chellapilla S."/>
            <person name="Goldsmith M.R."/>
            <person name="Grosse-Wilde E."/>
            <person name="Heckel D.G."/>
            <person name="Herndon N."/>
            <person name="Jiang H."/>
            <person name="Papanicolaou A."/>
            <person name="Qu J."/>
            <person name="Soulages J.L."/>
            <person name="Vogel H."/>
            <person name="Walters J."/>
            <person name="Waterhouse R.M."/>
            <person name="Ahn S.J."/>
            <person name="Almeida F.C."/>
            <person name="An C."/>
            <person name="Aqrawi P."/>
            <person name="Bretschneider A."/>
            <person name="Bryant W.B."/>
            <person name="Bucks S."/>
            <person name="Chao H."/>
            <person name="Chevignon G."/>
            <person name="Christen J.M."/>
            <person name="Clarke D.F."/>
            <person name="Dittmer N.T."/>
            <person name="Ferguson L.C.F."/>
            <person name="Garavelou S."/>
            <person name="Gordon K.H.J."/>
            <person name="Gunaratna R.T."/>
            <person name="Han Y."/>
            <person name="Hauser F."/>
            <person name="He Y."/>
            <person name="Heidel-Fischer H."/>
            <person name="Hirsh A."/>
            <person name="Hu Y."/>
            <person name="Jiang H."/>
            <person name="Kalra D."/>
            <person name="Klinner C."/>
            <person name="Konig C."/>
            <person name="Kovar C."/>
            <person name="Kroll A.R."/>
            <person name="Kuwar S.S."/>
            <person name="Lee S.L."/>
            <person name="Lehman R."/>
            <person name="Li K."/>
            <person name="Li Z."/>
            <person name="Liang H."/>
            <person name="Lovelace S."/>
            <person name="Lu Z."/>
            <person name="Mansfield J.H."/>
            <person name="McCulloch K.J."/>
            <person name="Mathew T."/>
            <person name="Morton B."/>
            <person name="Muzny D.M."/>
            <person name="Neunemann D."/>
            <person name="Ongeri F."/>
            <person name="Pauchet Y."/>
            <person name="Pu L.L."/>
            <person name="Pyrousis I."/>
            <person name="Rao X.J."/>
            <person name="Redding A."/>
            <person name="Roesel C."/>
            <person name="Sanchez-Gracia A."/>
            <person name="Schaack S."/>
            <person name="Shukla A."/>
            <person name="Tetreau G."/>
            <person name="Wang Y."/>
            <person name="Xiong G.H."/>
            <person name="Traut W."/>
            <person name="Walsh T.K."/>
            <person name="Worley K.C."/>
            <person name="Wu D."/>
            <person name="Wu W."/>
            <person name="Wu Y.Q."/>
            <person name="Zhang X."/>
            <person name="Zou Z."/>
            <person name="Zucker H."/>
            <person name="Briscoe A.D."/>
            <person name="Burmester T."/>
            <person name="Clem R.J."/>
            <person name="Feyereisen R."/>
            <person name="Grimmelikhuijzen C.J.P."/>
            <person name="Hamodrakas S.J."/>
            <person name="Hansson B.S."/>
            <person name="Huguet E."/>
            <person name="Jermiin L.S."/>
            <person name="Lan Q."/>
            <person name="Lehman H.K."/>
            <person name="Lorenzen M."/>
            <person name="Merzendorfer H."/>
            <person name="Michalopoulos I."/>
            <person name="Morton D.B."/>
            <person name="Muthukrishnan S."/>
            <person name="Oakeshott J.G."/>
            <person name="Palmer W."/>
            <person name="Park Y."/>
            <person name="Passarelli A.L."/>
            <person name="Rozas J."/>
            <person name="Schwartz L.M."/>
            <person name="Smith W."/>
            <person name="Southgate A."/>
            <person name="Vilcinskas A."/>
            <person name="Vogt R."/>
            <person name="Wang P."/>
            <person name="Werren J."/>
            <person name="Yu X.Q."/>
            <person name="Zhou J.J."/>
            <person name="Brown S.J."/>
            <person name="Scherer S.E."/>
            <person name="Richards S."/>
            <person name="Blissard G.W."/>
        </authorList>
    </citation>
    <scope>NUCLEOTIDE SEQUENCE</scope>
</reference>
<dbReference type="EMBL" id="JH668466">
    <property type="protein sequence ID" value="KAG6454384.1"/>
    <property type="molecule type" value="Genomic_DNA"/>
</dbReference>
<keyword evidence="7" id="KW-0325">Glycoprotein</keyword>
<dbReference type="PANTHER" id="PTHR42643:SF39">
    <property type="entry name" value="IONOTROPIC RECEPTOR 56A-RELATED"/>
    <property type="match status" value="1"/>
</dbReference>
<reference evidence="10" key="2">
    <citation type="submission" date="2020-12" db="EMBL/GenBank/DDBJ databases">
        <authorList>
            <person name="Kanost M."/>
        </authorList>
    </citation>
    <scope>NUCLEOTIDE SEQUENCE</scope>
</reference>
<organism evidence="10 11">
    <name type="scientific">Manduca sexta</name>
    <name type="common">Tobacco hawkmoth</name>
    <name type="synonym">Tobacco hornworm</name>
    <dbReference type="NCBI Taxonomy" id="7130"/>
    <lineage>
        <taxon>Eukaryota</taxon>
        <taxon>Metazoa</taxon>
        <taxon>Ecdysozoa</taxon>
        <taxon>Arthropoda</taxon>
        <taxon>Hexapoda</taxon>
        <taxon>Insecta</taxon>
        <taxon>Pterygota</taxon>
        <taxon>Neoptera</taxon>
        <taxon>Endopterygota</taxon>
        <taxon>Lepidoptera</taxon>
        <taxon>Glossata</taxon>
        <taxon>Ditrysia</taxon>
        <taxon>Bombycoidea</taxon>
        <taxon>Sphingidae</taxon>
        <taxon>Sphinginae</taxon>
        <taxon>Sphingini</taxon>
        <taxon>Manduca</taxon>
    </lineage>
</organism>
<dbReference type="AlphaFoldDB" id="A0A922CPB9"/>
<evidence type="ECO:0000256" key="4">
    <source>
        <dbReference type="ARBA" id="ARBA00022989"/>
    </source>
</evidence>
<evidence type="ECO:0000256" key="9">
    <source>
        <dbReference type="SAM" id="SignalP"/>
    </source>
</evidence>
<keyword evidence="9" id="KW-0732">Signal</keyword>
<keyword evidence="11" id="KW-1185">Reference proteome</keyword>
<keyword evidence="4 8" id="KW-1133">Transmembrane helix</keyword>
<evidence type="ECO:0000256" key="7">
    <source>
        <dbReference type="ARBA" id="ARBA00023180"/>
    </source>
</evidence>
<evidence type="ECO:0000256" key="5">
    <source>
        <dbReference type="ARBA" id="ARBA00023136"/>
    </source>
</evidence>
<dbReference type="Proteomes" id="UP000791440">
    <property type="component" value="Unassembled WGS sequence"/>
</dbReference>
<keyword evidence="6" id="KW-0675">Receptor</keyword>
<comment type="caution">
    <text evidence="10">The sequence shown here is derived from an EMBL/GenBank/DDBJ whole genome shotgun (WGS) entry which is preliminary data.</text>
</comment>
<feature type="transmembrane region" description="Helical" evidence="8">
    <location>
        <begin position="354"/>
        <end position="374"/>
    </location>
</feature>
<evidence type="ECO:0000256" key="1">
    <source>
        <dbReference type="ARBA" id="ARBA00004651"/>
    </source>
</evidence>
<evidence type="ECO:0000256" key="2">
    <source>
        <dbReference type="ARBA" id="ARBA00022475"/>
    </source>
</evidence>
<feature type="chain" id="PRO_5038276811" evidence="9">
    <location>
        <begin position="18"/>
        <end position="639"/>
    </location>
</feature>
<keyword evidence="5 8" id="KW-0472">Membrane</keyword>
<evidence type="ECO:0000256" key="6">
    <source>
        <dbReference type="ARBA" id="ARBA00023170"/>
    </source>
</evidence>